<dbReference type="GO" id="GO:0016491">
    <property type="term" value="F:oxidoreductase activity"/>
    <property type="evidence" value="ECO:0007669"/>
    <property type="project" value="InterPro"/>
</dbReference>
<feature type="signal peptide" evidence="5">
    <location>
        <begin position="1"/>
        <end position="18"/>
    </location>
</feature>
<dbReference type="SUPFAM" id="SSF52833">
    <property type="entry name" value="Thioredoxin-like"/>
    <property type="match status" value="1"/>
</dbReference>
<dbReference type="InterPro" id="IPR013740">
    <property type="entry name" value="Redoxin"/>
</dbReference>
<evidence type="ECO:0000256" key="1">
    <source>
        <dbReference type="ARBA" id="ARBA00004196"/>
    </source>
</evidence>
<name>A0A419VZ61_9BACT</name>
<protein>
    <submittedName>
        <fullName evidence="7">Thiol-disulfide isomerase/thioredoxin</fullName>
    </submittedName>
</protein>
<evidence type="ECO:0000313" key="7">
    <source>
        <dbReference type="EMBL" id="RKD88518.1"/>
    </source>
</evidence>
<gene>
    <name evidence="7" type="ORF">BC643_3670</name>
</gene>
<evidence type="ECO:0000256" key="3">
    <source>
        <dbReference type="ARBA" id="ARBA00023157"/>
    </source>
</evidence>
<dbReference type="InterPro" id="IPR050553">
    <property type="entry name" value="Thioredoxin_ResA/DsbE_sf"/>
</dbReference>
<reference evidence="7 8" key="1">
    <citation type="submission" date="2018-09" db="EMBL/GenBank/DDBJ databases">
        <title>Genomic Encyclopedia of Archaeal and Bacterial Type Strains, Phase II (KMG-II): from individual species to whole genera.</title>
        <authorList>
            <person name="Goeker M."/>
        </authorList>
    </citation>
    <scope>NUCLEOTIDE SEQUENCE [LARGE SCALE GENOMIC DNA]</scope>
    <source>
        <strain evidence="7 8">DSM 27148</strain>
    </source>
</reference>
<keyword evidence="2" id="KW-0201">Cytochrome c-type biogenesis</keyword>
<comment type="subcellular location">
    <subcellularLocation>
        <location evidence="1">Cell envelope</location>
    </subcellularLocation>
</comment>
<dbReference type="AlphaFoldDB" id="A0A419VZ61"/>
<sequence>MKRITLFLLALVSPFLLVAQKKIENPEFGFKNDPNLELKSIELTDSATVLSFQYKAKEGRWIRVPKESYIKLPDSSELLYATKTDGIPFGERYTLGESGEVSYHVYFPLLPSGTVEIDFGEAISKSSWEIFAIQLNESKSPLPDGIEGHWFDSRTGLYAASITRKQVVYRERVWQIESIKEKGKSIELNLKSGEETAQLYVACEDKGLAFGTNKKALQHVVGRFNRMAVARNGNVDLEVPKFSLDSAEYCGYILGFNPRYSPDRFTVSYDQLTNWREQKLEVKVDSTGYFQCKIPVLYPHTVVVRNSGVSSYPYLEPGKKLFQVFDLSNSKQDRLFMGESAAISSEIIQPFRISELNRTAIMDSVHGGTFAQYKVVCQQISERDFQNLNKLYADGKLSKRAWQLHQMDAQYDFLYTLLSYSMAWGYYYKEKRGASFGETMQDYTMNVRDTMPMDFTDVITNEIANNPYAPSSYYYDRFLNGFSNLKVRAARSVKVTVPIAELVDTLRARGQELTEEDEQAIACMKQMESITEDSVYSSFRGQYQDQFVTFNTKYRKEYGELRKVYAPESPSYKQVEAYLVEQGVVLTPEEQELVNAAKQWEETEEVQEYARLVSENREALKDFHSKFGDIRTALYRQKSEQAQLSYMETNYGIEPGLLTELMAVRAVSSKIYRDMSPLKKEELAAAKTQVQSEDYKNYLDVMNAAIEEQLASLEALPVGNIRSAPEVENEKLFAEILKRYEGKVVFVDFWATWCGPCTSGIQQMRPLKAEMKDTDVVFLYITGESSPALTWRPKTADIPGEHFRLSREQWSAVCNQFNVSGIPRYMLVDRQGELVNDNVGHMTNAGLKLLLEKYLNEEETSQK</sequence>
<keyword evidence="5" id="KW-0732">Signal</keyword>
<proteinExistence type="predicted"/>
<evidence type="ECO:0000256" key="5">
    <source>
        <dbReference type="SAM" id="SignalP"/>
    </source>
</evidence>
<comment type="caution">
    <text evidence="7">The sequence shown here is derived from an EMBL/GenBank/DDBJ whole genome shotgun (WGS) entry which is preliminary data.</text>
</comment>
<dbReference type="InterPro" id="IPR013766">
    <property type="entry name" value="Thioredoxin_domain"/>
</dbReference>
<dbReference type="GO" id="GO:0016853">
    <property type="term" value="F:isomerase activity"/>
    <property type="evidence" value="ECO:0007669"/>
    <property type="project" value="UniProtKB-KW"/>
</dbReference>
<dbReference type="Proteomes" id="UP000283387">
    <property type="component" value="Unassembled WGS sequence"/>
</dbReference>
<evidence type="ECO:0000313" key="8">
    <source>
        <dbReference type="Proteomes" id="UP000283387"/>
    </source>
</evidence>
<dbReference type="PROSITE" id="PS00194">
    <property type="entry name" value="THIOREDOXIN_1"/>
    <property type="match status" value="1"/>
</dbReference>
<dbReference type="Gene3D" id="3.40.30.10">
    <property type="entry name" value="Glutaredoxin"/>
    <property type="match status" value="1"/>
</dbReference>
<dbReference type="RefSeq" id="WP_120274672.1">
    <property type="nucleotide sequence ID" value="NZ_RAPN01000002.1"/>
</dbReference>
<feature type="domain" description="Thioredoxin" evidence="6">
    <location>
        <begin position="712"/>
        <end position="856"/>
    </location>
</feature>
<keyword evidence="7" id="KW-0413">Isomerase</keyword>
<dbReference type="GO" id="GO:0017004">
    <property type="term" value="P:cytochrome complex assembly"/>
    <property type="evidence" value="ECO:0007669"/>
    <property type="project" value="UniProtKB-KW"/>
</dbReference>
<dbReference type="Pfam" id="PF08534">
    <property type="entry name" value="Redoxin"/>
    <property type="match status" value="1"/>
</dbReference>
<dbReference type="CDD" id="cd02966">
    <property type="entry name" value="TlpA_like_family"/>
    <property type="match status" value="1"/>
</dbReference>
<keyword evidence="3" id="KW-1015">Disulfide bond</keyword>
<dbReference type="PANTHER" id="PTHR42852">
    <property type="entry name" value="THIOL:DISULFIDE INTERCHANGE PROTEIN DSBE"/>
    <property type="match status" value="1"/>
</dbReference>
<dbReference type="InterPro" id="IPR017937">
    <property type="entry name" value="Thioredoxin_CS"/>
</dbReference>
<keyword evidence="4" id="KW-0676">Redox-active center</keyword>
<evidence type="ECO:0000256" key="4">
    <source>
        <dbReference type="ARBA" id="ARBA00023284"/>
    </source>
</evidence>
<keyword evidence="8" id="KW-1185">Reference proteome</keyword>
<feature type="chain" id="PRO_5019388422" evidence="5">
    <location>
        <begin position="19"/>
        <end position="863"/>
    </location>
</feature>
<organism evidence="7 8">
    <name type="scientific">Mangrovibacterium diazotrophicum</name>
    <dbReference type="NCBI Taxonomy" id="1261403"/>
    <lineage>
        <taxon>Bacteria</taxon>
        <taxon>Pseudomonadati</taxon>
        <taxon>Bacteroidota</taxon>
        <taxon>Bacteroidia</taxon>
        <taxon>Marinilabiliales</taxon>
        <taxon>Prolixibacteraceae</taxon>
        <taxon>Mangrovibacterium</taxon>
    </lineage>
</organism>
<dbReference type="PANTHER" id="PTHR42852:SF6">
    <property type="entry name" value="THIOL:DISULFIDE INTERCHANGE PROTEIN DSBE"/>
    <property type="match status" value="1"/>
</dbReference>
<accession>A0A419VZ61</accession>
<evidence type="ECO:0000259" key="6">
    <source>
        <dbReference type="PROSITE" id="PS51352"/>
    </source>
</evidence>
<dbReference type="GO" id="GO:0030313">
    <property type="term" value="C:cell envelope"/>
    <property type="evidence" value="ECO:0007669"/>
    <property type="project" value="UniProtKB-SubCell"/>
</dbReference>
<dbReference type="OrthoDB" id="1096670at2"/>
<dbReference type="InterPro" id="IPR036249">
    <property type="entry name" value="Thioredoxin-like_sf"/>
</dbReference>
<dbReference type="EMBL" id="RAPN01000002">
    <property type="protein sequence ID" value="RKD88518.1"/>
    <property type="molecule type" value="Genomic_DNA"/>
</dbReference>
<evidence type="ECO:0000256" key="2">
    <source>
        <dbReference type="ARBA" id="ARBA00022748"/>
    </source>
</evidence>
<dbReference type="PROSITE" id="PS51352">
    <property type="entry name" value="THIOREDOXIN_2"/>
    <property type="match status" value="1"/>
</dbReference>